<dbReference type="AlphaFoldDB" id="A0A559K5P3"/>
<dbReference type="PANTHER" id="PTHR10000">
    <property type="entry name" value="PHOSPHOSERINE PHOSPHATASE"/>
    <property type="match status" value="1"/>
</dbReference>
<dbReference type="InterPro" id="IPR036412">
    <property type="entry name" value="HAD-like_sf"/>
</dbReference>
<dbReference type="OrthoDB" id="9806027at2"/>
<protein>
    <submittedName>
        <fullName evidence="1">HAD family phosphatase</fullName>
    </submittedName>
</protein>
<dbReference type="Pfam" id="PF08282">
    <property type="entry name" value="Hydrolase_3"/>
    <property type="match status" value="1"/>
</dbReference>
<dbReference type="InterPro" id="IPR023214">
    <property type="entry name" value="HAD_sf"/>
</dbReference>
<accession>A0A559K5P3</accession>
<sequence length="270" mass="29499">MIKLVVSDLDGTLLVGHTKSIREEDRQALLKAEELGITVAFASGRMRPEITVIAQELALPAHAISQNGAYVHLKDGTLLQSAAFERELIVRLAEAAEGTPLLTVIAGPDSYIVQQLDDRTRPLQANLMAPLEEATNMLEILGRELICGKISYIGEVPRLLELKQALEAEHGDAVDVYISDVNCLDVMPRQSSKGAGLNALRELLGVRPEESACFGDAFNDLSMFAVTPHSFAMATSHPEVQRHAARTVGSVAEALDWVFRHNEQELVKKQ</sequence>
<dbReference type="GO" id="GO:0005829">
    <property type="term" value="C:cytosol"/>
    <property type="evidence" value="ECO:0007669"/>
    <property type="project" value="TreeGrafter"/>
</dbReference>
<organism evidence="1 2">
    <name type="scientific">Paenibacillus cremeus</name>
    <dbReference type="NCBI Taxonomy" id="2163881"/>
    <lineage>
        <taxon>Bacteria</taxon>
        <taxon>Bacillati</taxon>
        <taxon>Bacillota</taxon>
        <taxon>Bacilli</taxon>
        <taxon>Bacillales</taxon>
        <taxon>Paenibacillaceae</taxon>
        <taxon>Paenibacillus</taxon>
    </lineage>
</organism>
<dbReference type="GO" id="GO:0016791">
    <property type="term" value="F:phosphatase activity"/>
    <property type="evidence" value="ECO:0007669"/>
    <property type="project" value="TreeGrafter"/>
</dbReference>
<dbReference type="Gene3D" id="3.30.1240.10">
    <property type="match status" value="1"/>
</dbReference>
<dbReference type="Gene3D" id="3.40.50.1000">
    <property type="entry name" value="HAD superfamily/HAD-like"/>
    <property type="match status" value="1"/>
</dbReference>
<evidence type="ECO:0000313" key="1">
    <source>
        <dbReference type="EMBL" id="TVY07416.1"/>
    </source>
</evidence>
<evidence type="ECO:0000313" key="2">
    <source>
        <dbReference type="Proteomes" id="UP000317036"/>
    </source>
</evidence>
<dbReference type="SFLD" id="SFLDG01140">
    <property type="entry name" value="C2.B:_Phosphomannomutase_and_P"/>
    <property type="match status" value="1"/>
</dbReference>
<dbReference type="GO" id="GO:0000287">
    <property type="term" value="F:magnesium ion binding"/>
    <property type="evidence" value="ECO:0007669"/>
    <property type="project" value="TreeGrafter"/>
</dbReference>
<comment type="caution">
    <text evidence="1">The sequence shown here is derived from an EMBL/GenBank/DDBJ whole genome shotgun (WGS) entry which is preliminary data.</text>
</comment>
<proteinExistence type="predicted"/>
<gene>
    <name evidence="1" type="ORF">FPZ49_23945</name>
</gene>
<dbReference type="InterPro" id="IPR006379">
    <property type="entry name" value="HAD-SF_hydro_IIB"/>
</dbReference>
<dbReference type="EMBL" id="VNJI01000037">
    <property type="protein sequence ID" value="TVY07416.1"/>
    <property type="molecule type" value="Genomic_DNA"/>
</dbReference>
<dbReference type="PANTHER" id="PTHR10000:SF8">
    <property type="entry name" value="HAD SUPERFAMILY HYDROLASE-LIKE, TYPE 3"/>
    <property type="match status" value="1"/>
</dbReference>
<keyword evidence="2" id="KW-1185">Reference proteome</keyword>
<dbReference type="NCBIfam" id="TIGR01484">
    <property type="entry name" value="HAD-SF-IIB"/>
    <property type="match status" value="1"/>
</dbReference>
<dbReference type="SFLD" id="SFLDS00003">
    <property type="entry name" value="Haloacid_Dehalogenase"/>
    <property type="match status" value="1"/>
</dbReference>
<reference evidence="1 2" key="1">
    <citation type="submission" date="2019-07" db="EMBL/GenBank/DDBJ databases">
        <authorList>
            <person name="Kim J."/>
        </authorList>
    </citation>
    <scope>NUCLEOTIDE SEQUENCE [LARGE SCALE GENOMIC DNA]</scope>
    <source>
        <strain evidence="1 2">JC52</strain>
    </source>
</reference>
<dbReference type="SUPFAM" id="SSF56784">
    <property type="entry name" value="HAD-like"/>
    <property type="match status" value="1"/>
</dbReference>
<name>A0A559K5P3_9BACL</name>
<dbReference type="Proteomes" id="UP000317036">
    <property type="component" value="Unassembled WGS sequence"/>
</dbReference>
<dbReference type="RefSeq" id="WP_144851769.1">
    <property type="nucleotide sequence ID" value="NZ_VNJI01000037.1"/>
</dbReference>